<sequence length="194" mass="23205">ILELCDKYNIPITWATVGHLFLENCSKNRHLTHSQLMKLPYHENQYWRFDKGDWFDDDPCTSWRSSPEWYAPDLINMILNSKVKHEIACHTFSHIDCRDEVCSPQIFMNEIKECQKCAQRYGIKLKSFVHPGHTIGNLETLKNLGFTSFRTDYDNVLGYPEKYMNGLWEFQSTAEFYYRKGWSINYHIKRYKKI</sequence>
<gene>
    <name evidence="1" type="ORF">S01H4_28278</name>
</gene>
<dbReference type="Gene3D" id="3.20.20.370">
    <property type="entry name" value="Glycoside hydrolase/deacetylase"/>
    <property type="match status" value="1"/>
</dbReference>
<dbReference type="AlphaFoldDB" id="X1BRV0"/>
<comment type="caution">
    <text evidence="1">The sequence shown here is derived from an EMBL/GenBank/DDBJ whole genome shotgun (WGS) entry which is preliminary data.</text>
</comment>
<evidence type="ECO:0000313" key="1">
    <source>
        <dbReference type="EMBL" id="GAG83882.1"/>
    </source>
</evidence>
<feature type="non-terminal residue" evidence="1">
    <location>
        <position position="1"/>
    </location>
</feature>
<reference evidence="1" key="1">
    <citation type="journal article" date="2014" name="Front. Microbiol.">
        <title>High frequency of phylogenetically diverse reductive dehalogenase-homologous genes in deep subseafloor sedimentary metagenomes.</title>
        <authorList>
            <person name="Kawai M."/>
            <person name="Futagami T."/>
            <person name="Toyoda A."/>
            <person name="Takaki Y."/>
            <person name="Nishi S."/>
            <person name="Hori S."/>
            <person name="Arai W."/>
            <person name="Tsubouchi T."/>
            <person name="Morono Y."/>
            <person name="Uchiyama I."/>
            <person name="Ito T."/>
            <person name="Fujiyama A."/>
            <person name="Inagaki F."/>
            <person name="Takami H."/>
        </authorList>
    </citation>
    <scope>NUCLEOTIDE SEQUENCE</scope>
    <source>
        <strain evidence="1">Expedition CK06-06</strain>
    </source>
</reference>
<name>X1BRV0_9ZZZZ</name>
<protein>
    <submittedName>
        <fullName evidence="1">Uncharacterized protein</fullName>
    </submittedName>
</protein>
<dbReference type="GO" id="GO:0005975">
    <property type="term" value="P:carbohydrate metabolic process"/>
    <property type="evidence" value="ECO:0007669"/>
    <property type="project" value="InterPro"/>
</dbReference>
<accession>X1BRV0</accession>
<organism evidence="1">
    <name type="scientific">marine sediment metagenome</name>
    <dbReference type="NCBI Taxonomy" id="412755"/>
    <lineage>
        <taxon>unclassified sequences</taxon>
        <taxon>metagenomes</taxon>
        <taxon>ecological metagenomes</taxon>
    </lineage>
</organism>
<feature type="non-terminal residue" evidence="1">
    <location>
        <position position="194"/>
    </location>
</feature>
<dbReference type="EMBL" id="BART01014019">
    <property type="protein sequence ID" value="GAG83882.1"/>
    <property type="molecule type" value="Genomic_DNA"/>
</dbReference>
<dbReference type="SUPFAM" id="SSF88713">
    <property type="entry name" value="Glycoside hydrolase/deacetylase"/>
    <property type="match status" value="1"/>
</dbReference>
<dbReference type="InterPro" id="IPR011330">
    <property type="entry name" value="Glyco_hydro/deAcase_b/a-brl"/>
</dbReference>
<proteinExistence type="predicted"/>